<dbReference type="EMBL" id="JACCFS010000001">
    <property type="protein sequence ID" value="NYJ34360.1"/>
    <property type="molecule type" value="Genomic_DNA"/>
</dbReference>
<evidence type="ECO:0000313" key="1">
    <source>
        <dbReference type="EMBL" id="NYJ34360.1"/>
    </source>
</evidence>
<organism evidence="1 2">
    <name type="scientific">Nocardiopsis aegyptia</name>
    <dbReference type="NCBI Taxonomy" id="220378"/>
    <lineage>
        <taxon>Bacteria</taxon>
        <taxon>Bacillati</taxon>
        <taxon>Actinomycetota</taxon>
        <taxon>Actinomycetes</taxon>
        <taxon>Streptosporangiales</taxon>
        <taxon>Nocardiopsidaceae</taxon>
        <taxon>Nocardiopsis</taxon>
    </lineage>
</organism>
<comment type="caution">
    <text evidence="1">The sequence shown here is derived from an EMBL/GenBank/DDBJ whole genome shotgun (WGS) entry which is preliminary data.</text>
</comment>
<sequence length="92" mass="10559">MKRTICDIRELPSLAALKVWARQKHVSVEYLGRSLRDEPVYGARRGVVTRVARGEREGPSRVVWAWESPLERLSHGDLGEWGNHLNRKGCRP</sequence>
<name>A0A7Z0ENB4_9ACTN</name>
<accession>A0A7Z0ENB4</accession>
<dbReference type="Proteomes" id="UP000572051">
    <property type="component" value="Unassembled WGS sequence"/>
</dbReference>
<proteinExistence type="predicted"/>
<keyword evidence="2" id="KW-1185">Reference proteome</keyword>
<protein>
    <submittedName>
        <fullName evidence="1">Uncharacterized protein</fullName>
    </submittedName>
</protein>
<reference evidence="1 2" key="1">
    <citation type="submission" date="2020-07" db="EMBL/GenBank/DDBJ databases">
        <title>Sequencing the genomes of 1000 actinobacteria strains.</title>
        <authorList>
            <person name="Klenk H.-P."/>
        </authorList>
    </citation>
    <scope>NUCLEOTIDE SEQUENCE [LARGE SCALE GENOMIC DNA]</scope>
    <source>
        <strain evidence="1 2">DSM 44442</strain>
    </source>
</reference>
<dbReference type="AlphaFoldDB" id="A0A7Z0ENB4"/>
<dbReference type="RefSeq" id="WP_246406177.1">
    <property type="nucleotide sequence ID" value="NZ_JACCFS010000001.1"/>
</dbReference>
<gene>
    <name evidence="1" type="ORF">HNR10_002241</name>
</gene>
<evidence type="ECO:0000313" key="2">
    <source>
        <dbReference type="Proteomes" id="UP000572051"/>
    </source>
</evidence>